<feature type="signal peptide" evidence="1">
    <location>
        <begin position="1"/>
        <end position="22"/>
    </location>
</feature>
<accession>A0A1G8KZT9</accession>
<evidence type="ECO:0000313" key="2">
    <source>
        <dbReference type="EMBL" id="SDI48893.1"/>
    </source>
</evidence>
<dbReference type="AlphaFoldDB" id="A0A1G8KZT9"/>
<dbReference type="OrthoDB" id="6756628at2"/>
<dbReference type="STRING" id="428992.SAMN05216272_11059"/>
<evidence type="ECO:0000256" key="1">
    <source>
        <dbReference type="SAM" id="SignalP"/>
    </source>
</evidence>
<name>A0A1G8KZT9_9PSED</name>
<organism evidence="2 3">
    <name type="scientific">Pseudomonas panipatensis</name>
    <dbReference type="NCBI Taxonomy" id="428992"/>
    <lineage>
        <taxon>Bacteria</taxon>
        <taxon>Pseudomonadati</taxon>
        <taxon>Pseudomonadota</taxon>
        <taxon>Gammaproteobacteria</taxon>
        <taxon>Pseudomonadales</taxon>
        <taxon>Pseudomonadaceae</taxon>
        <taxon>Pseudomonas</taxon>
    </lineage>
</organism>
<reference evidence="3" key="1">
    <citation type="submission" date="2016-10" db="EMBL/GenBank/DDBJ databases">
        <authorList>
            <person name="Varghese N."/>
            <person name="Submissions S."/>
        </authorList>
    </citation>
    <scope>NUCLEOTIDE SEQUENCE [LARGE SCALE GENOMIC DNA]</scope>
    <source>
        <strain evidence="3">CCM 7469</strain>
    </source>
</reference>
<sequence>MRTTFRSLLLSSLLGTLGTAQALELYKGAQGSLDFNLEITAAPLYSSYDFGTAQARSVQWLESYVRSGFSGTTPLGGGAAYAGVGIMTSKIVGDGDASATSNGHESRTDFDTAFAGWKNDWFDLSAGRQDYQMGDGFLIDGDQLNYGERLGNGFNRGGLYYLSGRTSFARSAILRLHPSDGWLLEGFHLESGNNGQGTPHLDGVNSDYAVDEDNSLGLAYFTVNNVDSHVADGLFALRSGLDVYNLRGKSDLGVPSLSIEAGYAAERSSQVDAYAWYAGASYQFKSAPLAPQLGYRYSRFSGDAPASDKSEAFDPLFYGSTIGEPTWVQGEIAGTFAGPFNSNAKVSRLSLNASVSERLAVGAMAYRFDSAREAEHLADELDLHVETYLSEHLALVPIVGVWKPRQGATALYGEKRQQTFVALVTSFSL</sequence>
<keyword evidence="3" id="KW-1185">Reference proteome</keyword>
<dbReference type="Proteomes" id="UP000199636">
    <property type="component" value="Unassembled WGS sequence"/>
</dbReference>
<gene>
    <name evidence="2" type="ORF">SAMN05216272_11059</name>
</gene>
<proteinExistence type="predicted"/>
<dbReference type="RefSeq" id="WP_090266178.1">
    <property type="nucleotide sequence ID" value="NZ_FNDS01000010.1"/>
</dbReference>
<evidence type="ECO:0000313" key="3">
    <source>
        <dbReference type="Proteomes" id="UP000199636"/>
    </source>
</evidence>
<dbReference type="EMBL" id="FNDS01000010">
    <property type="protein sequence ID" value="SDI48893.1"/>
    <property type="molecule type" value="Genomic_DNA"/>
</dbReference>
<dbReference type="SUPFAM" id="SSF56935">
    <property type="entry name" value="Porins"/>
    <property type="match status" value="1"/>
</dbReference>
<protein>
    <submittedName>
        <fullName evidence="2">Outer membrane protein (Porin)</fullName>
    </submittedName>
</protein>
<feature type="chain" id="PRO_5011775793" evidence="1">
    <location>
        <begin position="23"/>
        <end position="429"/>
    </location>
</feature>
<keyword evidence="1" id="KW-0732">Signal</keyword>